<dbReference type="InterPro" id="IPR047682">
    <property type="entry name" value="SepH-like"/>
</dbReference>
<accession>N6X5Y4</accession>
<gene>
    <name evidence="3" type="ORF">HMPREF9004_0025</name>
</gene>
<proteinExistence type="predicted"/>
<feature type="compositionally biased region" description="Low complexity" evidence="1">
    <location>
        <begin position="325"/>
        <end position="346"/>
    </location>
</feature>
<evidence type="ECO:0000256" key="1">
    <source>
        <dbReference type="SAM" id="MobiDB-lite"/>
    </source>
</evidence>
<dbReference type="Proteomes" id="UP000013015">
    <property type="component" value="Unassembled WGS sequence"/>
</dbReference>
<evidence type="ECO:0000313" key="3">
    <source>
        <dbReference type="EMBL" id="ENO19106.1"/>
    </source>
</evidence>
<protein>
    <recommendedName>
        <fullName evidence="2">DUF3071 domain-containing protein</fullName>
    </recommendedName>
</protein>
<feature type="compositionally biased region" description="Basic and acidic residues" evidence="1">
    <location>
        <begin position="282"/>
        <end position="295"/>
    </location>
</feature>
<keyword evidence="4" id="KW-1185">Reference proteome</keyword>
<evidence type="ECO:0000259" key="2">
    <source>
        <dbReference type="Pfam" id="PF11268"/>
    </source>
</evidence>
<reference evidence="3 4" key="1">
    <citation type="submission" date="2013-03" db="EMBL/GenBank/DDBJ databases">
        <title>Reference genome for the Human Microbiome Project.</title>
        <authorList>
            <person name="Aqrawi P."/>
            <person name="Ayvaz T."/>
            <person name="Bess C."/>
            <person name="Blankenburg K."/>
            <person name="Coyle M."/>
            <person name="Deng J."/>
            <person name="Forbes L."/>
            <person name="Fowler G."/>
            <person name="Francisco L."/>
            <person name="Fu Q."/>
            <person name="Gibbs R."/>
            <person name="Gross S."/>
            <person name="Gubbala S."/>
            <person name="Hale W."/>
            <person name="Hemphill L."/>
            <person name="Highlander S."/>
            <person name="Hirani K."/>
            <person name="Jackson L."/>
            <person name="Jakkamsetti A."/>
            <person name="Javaid M."/>
            <person name="Jayaseelan J.C."/>
            <person name="Jiang H."/>
            <person name="Joshi V."/>
            <person name="Korchina V."/>
            <person name="Kovar C."/>
            <person name="Lara F."/>
            <person name="Lee S."/>
            <person name="Liu Y."/>
            <person name="Mata R."/>
            <person name="Mathew T."/>
            <person name="Munidasa M."/>
            <person name="Muzny D."/>
            <person name="Nazareth L."/>
            <person name="Ngo R."/>
            <person name="Nguyen L."/>
            <person name="Nguyen N."/>
            <person name="Okwuonu G."/>
            <person name="Ongeri F."/>
            <person name="Palculict T."/>
            <person name="Patil S."/>
            <person name="Petrosino J."/>
            <person name="Pham C."/>
            <person name="Pham P."/>
            <person name="Pu L.-L."/>
            <person name="Qin X."/>
            <person name="Qu J."/>
            <person name="Reid J."/>
            <person name="Ross M."/>
            <person name="Ruth R."/>
            <person name="Saada N."/>
            <person name="San Lucas F."/>
            <person name="Santibanez J."/>
            <person name="Shang Y."/>
            <person name="Simmons D."/>
            <person name="Song X.-Z."/>
            <person name="Tang L.-Y."/>
            <person name="Thornton R."/>
            <person name="Warren J."/>
            <person name="Weissenberger G."/>
            <person name="Wilczek-Boney K."/>
            <person name="Worley K."/>
            <person name="Youmans B."/>
            <person name="Zhang J."/>
            <person name="Zhang L."/>
            <person name="Zhao Z."/>
            <person name="Zhou C."/>
            <person name="Zhu D."/>
            <person name="Zhu Y."/>
        </authorList>
    </citation>
    <scope>NUCLEOTIDE SEQUENCE [LARGE SCALE GENOMIC DNA]</scope>
    <source>
        <strain evidence="3 4">F0333</strain>
    </source>
</reference>
<dbReference type="eggNOG" id="ENOG502ZCFK">
    <property type="taxonomic scope" value="Bacteria"/>
</dbReference>
<dbReference type="EMBL" id="AQHZ01000001">
    <property type="protein sequence ID" value="ENO19106.1"/>
    <property type="molecule type" value="Genomic_DNA"/>
</dbReference>
<dbReference type="HOGENOM" id="CLU_021151_2_1_11"/>
<dbReference type="InterPro" id="IPR021421">
    <property type="entry name" value="DUF3071"/>
</dbReference>
<dbReference type="PATRIC" id="fig|888050.3.peg.24"/>
<dbReference type="AlphaFoldDB" id="N6X5Y4"/>
<comment type="caution">
    <text evidence="3">The sequence shown here is derived from an EMBL/GenBank/DDBJ whole genome shotgun (WGS) entry which is preliminary data.</text>
</comment>
<feature type="domain" description="DUF3071" evidence="2">
    <location>
        <begin position="11"/>
        <end position="175"/>
    </location>
</feature>
<evidence type="ECO:0000313" key="4">
    <source>
        <dbReference type="Proteomes" id="UP000013015"/>
    </source>
</evidence>
<name>N6X5Y4_9ACTO</name>
<organism evidence="3 4">
    <name type="scientific">Schaalia cardiffensis F0333</name>
    <dbReference type="NCBI Taxonomy" id="888050"/>
    <lineage>
        <taxon>Bacteria</taxon>
        <taxon>Bacillati</taxon>
        <taxon>Actinomycetota</taxon>
        <taxon>Actinomycetes</taxon>
        <taxon>Actinomycetales</taxon>
        <taxon>Actinomycetaceae</taxon>
        <taxon>Schaalia</taxon>
    </lineage>
</organism>
<dbReference type="STRING" id="888050.HMPREF9004_0025"/>
<sequence>MRSEYCEEEPMIELELLGIGADGETLVFTDPEGERYSVQITDELRGSIRRDRPRIEAAPDPARQTLRPRDIQALLRAGATPEEIAARHGLDIPSIIRYEAPVQAEKDYALQRALASTIGPEADGPKMGDLVLDRLAARGVNPNSLQWSAQREANGPWQICLSFIQGAAEHGAHWLLPSSGTLEAVDREAQWLTETVSTTPAASIFTPLPPSGSSSTDHADLEEVRQREAIIDQLNAARGKRQDIEYELDEDEAAALAELGLEQPAPQPSSISARIYSLAQARTKEEPEDKARASEESADSQESPSGEIPLPLVNTESSTDPASRKAAASSTQPSSSSTPSKNTTSAWLTASIPSKRAEEAANGSGAGGEQEASLPGLESLPAKTTEKKSKSRRRSVPSWDEIVFGAKPQ</sequence>
<feature type="region of interest" description="Disordered" evidence="1">
    <location>
        <begin position="278"/>
        <end position="409"/>
    </location>
</feature>
<dbReference type="NCBIfam" id="NF040712">
    <property type="entry name" value="SepH"/>
    <property type="match status" value="1"/>
</dbReference>
<dbReference type="Pfam" id="PF11268">
    <property type="entry name" value="DUF3071"/>
    <property type="match status" value="1"/>
</dbReference>